<reference evidence="9" key="1">
    <citation type="journal article" date="2021" name="Nat. Commun.">
        <title>Genetic determinants of endophytism in the Arabidopsis root mycobiome.</title>
        <authorList>
            <person name="Mesny F."/>
            <person name="Miyauchi S."/>
            <person name="Thiergart T."/>
            <person name="Pickel B."/>
            <person name="Atanasova L."/>
            <person name="Karlsson M."/>
            <person name="Huettel B."/>
            <person name="Barry K.W."/>
            <person name="Haridas S."/>
            <person name="Chen C."/>
            <person name="Bauer D."/>
            <person name="Andreopoulos W."/>
            <person name="Pangilinan J."/>
            <person name="LaButti K."/>
            <person name="Riley R."/>
            <person name="Lipzen A."/>
            <person name="Clum A."/>
            <person name="Drula E."/>
            <person name="Henrissat B."/>
            <person name="Kohler A."/>
            <person name="Grigoriev I.V."/>
            <person name="Martin F.M."/>
            <person name="Hacquard S."/>
        </authorList>
    </citation>
    <scope>NUCLEOTIDE SEQUENCE</scope>
    <source>
        <strain evidence="9">MPI-CAGE-AT-0147</strain>
    </source>
</reference>
<gene>
    <name evidence="9" type="ORF">EDB81DRAFT_699317</name>
</gene>
<organism evidence="9 10">
    <name type="scientific">Dactylonectria macrodidyma</name>
    <dbReference type="NCBI Taxonomy" id="307937"/>
    <lineage>
        <taxon>Eukaryota</taxon>
        <taxon>Fungi</taxon>
        <taxon>Dikarya</taxon>
        <taxon>Ascomycota</taxon>
        <taxon>Pezizomycotina</taxon>
        <taxon>Sordariomycetes</taxon>
        <taxon>Hypocreomycetidae</taxon>
        <taxon>Hypocreales</taxon>
        <taxon>Nectriaceae</taxon>
        <taxon>Dactylonectria</taxon>
    </lineage>
</organism>
<dbReference type="InterPro" id="IPR049326">
    <property type="entry name" value="Rhodopsin_dom_fungi"/>
</dbReference>
<dbReference type="PANTHER" id="PTHR33048">
    <property type="entry name" value="PTH11-LIKE INTEGRAL MEMBRANE PROTEIN (AFU_ORTHOLOGUE AFUA_5G11245)"/>
    <property type="match status" value="1"/>
</dbReference>
<comment type="subcellular location">
    <subcellularLocation>
        <location evidence="1">Membrane</location>
        <topology evidence="1">Multi-pass membrane protein</topology>
    </subcellularLocation>
</comment>
<proteinExistence type="inferred from homology"/>
<feature type="domain" description="Rhodopsin" evidence="8">
    <location>
        <begin position="38"/>
        <end position="274"/>
    </location>
</feature>
<evidence type="ECO:0000256" key="2">
    <source>
        <dbReference type="ARBA" id="ARBA00022692"/>
    </source>
</evidence>
<feature type="transmembrane region" description="Helical" evidence="7">
    <location>
        <begin position="133"/>
        <end position="155"/>
    </location>
</feature>
<dbReference type="Proteomes" id="UP000738349">
    <property type="component" value="Unassembled WGS sequence"/>
</dbReference>
<comment type="caution">
    <text evidence="9">The sequence shown here is derived from an EMBL/GenBank/DDBJ whole genome shotgun (WGS) entry which is preliminary data.</text>
</comment>
<evidence type="ECO:0000256" key="4">
    <source>
        <dbReference type="ARBA" id="ARBA00023136"/>
    </source>
</evidence>
<evidence type="ECO:0000313" key="10">
    <source>
        <dbReference type="Proteomes" id="UP000738349"/>
    </source>
</evidence>
<name>A0A9P9IM44_9HYPO</name>
<evidence type="ECO:0000256" key="1">
    <source>
        <dbReference type="ARBA" id="ARBA00004141"/>
    </source>
</evidence>
<protein>
    <recommendedName>
        <fullName evidence="8">Rhodopsin domain-containing protein</fullName>
    </recommendedName>
</protein>
<dbReference type="PANTHER" id="PTHR33048:SF47">
    <property type="entry name" value="INTEGRAL MEMBRANE PROTEIN-RELATED"/>
    <property type="match status" value="1"/>
</dbReference>
<feature type="transmembrane region" description="Helical" evidence="7">
    <location>
        <begin position="245"/>
        <end position="270"/>
    </location>
</feature>
<dbReference type="GO" id="GO:0016020">
    <property type="term" value="C:membrane"/>
    <property type="evidence" value="ECO:0007669"/>
    <property type="project" value="UniProtKB-SubCell"/>
</dbReference>
<evidence type="ECO:0000256" key="7">
    <source>
        <dbReference type="SAM" id="Phobius"/>
    </source>
</evidence>
<evidence type="ECO:0000256" key="3">
    <source>
        <dbReference type="ARBA" id="ARBA00022989"/>
    </source>
</evidence>
<keyword evidence="10" id="KW-1185">Reference proteome</keyword>
<feature type="transmembrane region" description="Helical" evidence="7">
    <location>
        <begin position="212"/>
        <end position="233"/>
    </location>
</feature>
<evidence type="ECO:0000256" key="6">
    <source>
        <dbReference type="SAM" id="MobiDB-lite"/>
    </source>
</evidence>
<evidence type="ECO:0000256" key="5">
    <source>
        <dbReference type="ARBA" id="ARBA00038359"/>
    </source>
</evidence>
<evidence type="ECO:0000259" key="8">
    <source>
        <dbReference type="Pfam" id="PF20684"/>
    </source>
</evidence>
<feature type="region of interest" description="Disordered" evidence="6">
    <location>
        <begin position="286"/>
        <end position="305"/>
    </location>
</feature>
<accession>A0A9P9IM44</accession>
<comment type="similarity">
    <text evidence="5">Belongs to the SAT4 family.</text>
</comment>
<feature type="transmembrane region" description="Helical" evidence="7">
    <location>
        <begin position="97"/>
        <end position="121"/>
    </location>
</feature>
<keyword evidence="4 7" id="KW-0472">Membrane</keyword>
<feature type="transmembrane region" description="Helical" evidence="7">
    <location>
        <begin position="25"/>
        <end position="43"/>
    </location>
</feature>
<dbReference type="InterPro" id="IPR052337">
    <property type="entry name" value="SAT4-like"/>
</dbReference>
<keyword evidence="3 7" id="KW-1133">Transmembrane helix</keyword>
<dbReference type="Pfam" id="PF20684">
    <property type="entry name" value="Fung_rhodopsin"/>
    <property type="match status" value="1"/>
</dbReference>
<evidence type="ECO:0000313" key="9">
    <source>
        <dbReference type="EMBL" id="KAH7124264.1"/>
    </source>
</evidence>
<sequence length="355" mass="39658">MSVIPAFDSRDGLDDDRGSEMKRTTSILIILAPVFVALRLWARSHTVAGYGSDDWMMVVALIFVFASGALNYSAIAHGLGKHIDTLSMHDVITFFKILLAYECVYITALMVIKLSILQMYIRIFGLASRMFKILAIIITGIVVAWWISIFAVCIFQCNPIRKAWLPWAEGTCINLKGSFIGNAIPNILTDVVMLCMPIRQVWKMRVALAQKLSVCFIFLLGGFVLFASIFRFTTLIQFDARDTTWSLATACTWCVVEVACGVISGCLPTLRPLMIKTLRHFRSLRNTETAKSSDRNQRPGPPEVATIGSAEDIALREERCLQRLENMGATGSRDELPQSGETRVMAQNDMDIRID</sequence>
<dbReference type="EMBL" id="JAGMUV010000022">
    <property type="protein sequence ID" value="KAH7124264.1"/>
    <property type="molecule type" value="Genomic_DNA"/>
</dbReference>
<dbReference type="OrthoDB" id="5391602at2759"/>
<dbReference type="AlphaFoldDB" id="A0A9P9IM44"/>
<keyword evidence="2 7" id="KW-0812">Transmembrane</keyword>
<feature type="transmembrane region" description="Helical" evidence="7">
    <location>
        <begin position="55"/>
        <end position="76"/>
    </location>
</feature>